<feature type="coiled-coil region" evidence="1">
    <location>
        <begin position="1166"/>
        <end position="1203"/>
    </location>
</feature>
<feature type="region of interest" description="Disordered" evidence="2">
    <location>
        <begin position="1"/>
        <end position="26"/>
    </location>
</feature>
<dbReference type="CDD" id="cd00160">
    <property type="entry name" value="RhoGEF"/>
    <property type="match status" value="1"/>
</dbReference>
<evidence type="ECO:0000256" key="2">
    <source>
        <dbReference type="SAM" id="MobiDB-lite"/>
    </source>
</evidence>
<gene>
    <name evidence="4" type="ORF">CVT25_011090</name>
</gene>
<dbReference type="AlphaFoldDB" id="A0A409WGN8"/>
<dbReference type="InterPro" id="IPR000219">
    <property type="entry name" value="DH_dom"/>
</dbReference>
<dbReference type="Proteomes" id="UP000283269">
    <property type="component" value="Unassembled WGS sequence"/>
</dbReference>
<evidence type="ECO:0000313" key="4">
    <source>
        <dbReference type="EMBL" id="PPQ77655.1"/>
    </source>
</evidence>
<feature type="compositionally biased region" description="Polar residues" evidence="2">
    <location>
        <begin position="935"/>
        <end position="947"/>
    </location>
</feature>
<dbReference type="EMBL" id="NHYD01003434">
    <property type="protein sequence ID" value="PPQ77655.1"/>
    <property type="molecule type" value="Genomic_DNA"/>
</dbReference>
<protein>
    <recommendedName>
        <fullName evidence="3">DH domain-containing protein</fullName>
    </recommendedName>
</protein>
<feature type="region of interest" description="Disordered" evidence="2">
    <location>
        <begin position="1053"/>
        <end position="1083"/>
    </location>
</feature>
<dbReference type="SUPFAM" id="SSF48065">
    <property type="entry name" value="DBL homology domain (DH-domain)"/>
    <property type="match status" value="1"/>
</dbReference>
<feature type="region of interest" description="Disordered" evidence="2">
    <location>
        <begin position="1098"/>
        <end position="1129"/>
    </location>
</feature>
<sequence>MALSSSPRKLVVPLASGDEPRARTSSSTPIVTKRAFYCGVVVEGSENGRRLPEGECHSLTNIPHPPKSEIEEIQDLVLSLGNPLPSESSEEILATQSNQSLIDIDRAAQRKRALLDPSALALVINELVSSEKSYVKRLQILKHDYADPLRNFARNKDTAIIPAYEAKTLFGNIDVLLPVNEAFLTDLEKMSAPNGHKAVGGVGDVALRHFKELRGFEQYKQYYVKREDAQSIFEKEISKRSSRFASYIDHIKYQSTDSRNRVGLRELLMEPVQRIPRYTLLFRTMLKHMSPDDPQRAKIIEADEIAAKIAQAETDEQTKRAAIFYCLIATIDGFPPDLFSNSRKFIDCIDVEDIITDAPSSSTPAAVSVSTTSLHCTLFLFDDKLVIVKRPGNGEKGGRTLSGLDAVEKVTKAGGIPTGKKKSGMTCKGVVDIMDIAATDIGGSEINLFLENPPQDQTERWSGRAFRSLSVVMPPMPINFDPTQTENEKQRFLENLWKTQAIYRARAGQSVVLCSDEQEVESRSGRITFARTYFNVYQRTAFLQETKKCKVVVHIDRDRHASADPIPFGHGGPPFVIIRVQLMDGGLCRYSVSSSEPSDEGEEDIVQTARVPARVVHTIHQFGLFEFKTGKNSLPSTPTAKSKVAIFGLDALSRNLFNGRPSSVGDFFAGSISGHRRNRSRSTTSRSSVYTHTTTTMDSMKSSHRSTATAATTMSSMDDDSSYFASRSSKGNKLSRQLSSGDSDSDSPRRSGSIRRSGSMPRPQSRTSTRGTEIEYSDVEDDNATLLAQSKEIGTSDHQLALQLELARQNSLAQYGKHLAPLQMDGTVESVIYEEEPPYPLRSKRTSREGSTTSLPESPTKYKDSPPRTSRPMSLHTSERRPTGPRSPSPLPPRSPQSTQGDLPSMEDDLYAESNTQHPTVHDHTTTPGIKRSQRQPFYQTENTESTPKAVGTSAITAATPIEPLSIRKKTSVRSDISNSPTPVRKVHARTIQRVVSPRKVSPQVRKTKPGPSTSYKNEDLEKIQQLTATSKDDIENSRRSIKRIKTQIEVIKSTLKSPGDEAASRPGSPDKGSRAPQTNVPMTKAAQERLEEMRNLIGRRQGEGTGTPRSRPRSGTLDTPSRMSAASDAGSLVKAIELLATEADKDLTRAHSGQESLQFDLARLAAEFRERAAELERTRLELQNSRRQCELVKSLLADATAEKEIMYEAFNEELDGMYNDANLPENEALQALSRDLQQTKEVKNNLSRENSQLKRKLAETELEKEE</sequence>
<feature type="compositionally biased region" description="Pro residues" evidence="2">
    <location>
        <begin position="885"/>
        <end position="895"/>
    </location>
</feature>
<reference evidence="4 5" key="1">
    <citation type="journal article" date="2018" name="Evol. Lett.">
        <title>Horizontal gene cluster transfer increased hallucinogenic mushroom diversity.</title>
        <authorList>
            <person name="Reynolds H.T."/>
            <person name="Vijayakumar V."/>
            <person name="Gluck-Thaler E."/>
            <person name="Korotkin H.B."/>
            <person name="Matheny P.B."/>
            <person name="Slot J.C."/>
        </authorList>
    </citation>
    <scope>NUCLEOTIDE SEQUENCE [LARGE SCALE GENOMIC DNA]</scope>
    <source>
        <strain evidence="4 5">2631</strain>
    </source>
</reference>
<accession>A0A409WGN8</accession>
<feature type="domain" description="DH" evidence="3">
    <location>
        <begin position="119"/>
        <end position="316"/>
    </location>
</feature>
<feature type="region of interest" description="Disordered" evidence="2">
    <location>
        <begin position="836"/>
        <end position="953"/>
    </location>
</feature>
<feature type="region of interest" description="Disordered" evidence="2">
    <location>
        <begin position="667"/>
        <end position="781"/>
    </location>
</feature>
<evidence type="ECO:0000259" key="3">
    <source>
        <dbReference type="PROSITE" id="PS50010"/>
    </source>
</evidence>
<dbReference type="InterPro" id="IPR051092">
    <property type="entry name" value="FYVE_RhoGEF_PH"/>
</dbReference>
<dbReference type="GO" id="GO:0005737">
    <property type="term" value="C:cytoplasm"/>
    <property type="evidence" value="ECO:0007669"/>
    <property type="project" value="TreeGrafter"/>
</dbReference>
<feature type="compositionally biased region" description="Low complexity" evidence="2">
    <location>
        <begin position="750"/>
        <end position="763"/>
    </location>
</feature>
<organism evidence="4 5">
    <name type="scientific">Psilocybe cyanescens</name>
    <dbReference type="NCBI Taxonomy" id="93625"/>
    <lineage>
        <taxon>Eukaryota</taxon>
        <taxon>Fungi</taxon>
        <taxon>Dikarya</taxon>
        <taxon>Basidiomycota</taxon>
        <taxon>Agaricomycotina</taxon>
        <taxon>Agaricomycetes</taxon>
        <taxon>Agaricomycetidae</taxon>
        <taxon>Agaricales</taxon>
        <taxon>Agaricineae</taxon>
        <taxon>Strophariaceae</taxon>
        <taxon>Psilocybe</taxon>
    </lineage>
</organism>
<dbReference type="PANTHER" id="PTHR12673:SF270">
    <property type="entry name" value="FYVE-TYPE DOMAIN-CONTAINING PROTEIN"/>
    <property type="match status" value="1"/>
</dbReference>
<keyword evidence="5" id="KW-1185">Reference proteome</keyword>
<dbReference type="Gene3D" id="1.20.900.10">
    <property type="entry name" value="Dbl homology (DH) domain"/>
    <property type="match status" value="1"/>
</dbReference>
<dbReference type="OrthoDB" id="660555at2759"/>
<feature type="compositionally biased region" description="Low complexity" evidence="2">
    <location>
        <begin position="681"/>
        <end position="716"/>
    </location>
</feature>
<feature type="region of interest" description="Disordered" evidence="2">
    <location>
        <begin position="1243"/>
        <end position="1267"/>
    </location>
</feature>
<proteinExistence type="predicted"/>
<dbReference type="STRING" id="93625.A0A409WGN8"/>
<evidence type="ECO:0000256" key="1">
    <source>
        <dbReference type="SAM" id="Coils"/>
    </source>
</evidence>
<dbReference type="Pfam" id="PF00621">
    <property type="entry name" value="RhoGEF"/>
    <property type="match status" value="1"/>
</dbReference>
<comment type="caution">
    <text evidence="4">The sequence shown here is derived from an EMBL/GenBank/DDBJ whole genome shotgun (WGS) entry which is preliminary data.</text>
</comment>
<dbReference type="GO" id="GO:0005085">
    <property type="term" value="F:guanyl-nucleotide exchange factor activity"/>
    <property type="evidence" value="ECO:0007669"/>
    <property type="project" value="InterPro"/>
</dbReference>
<feature type="compositionally biased region" description="Polar residues" evidence="2">
    <location>
        <begin position="867"/>
        <end position="876"/>
    </location>
</feature>
<name>A0A409WGN8_PSICY</name>
<feature type="compositionally biased region" description="Basic and acidic residues" evidence="2">
    <location>
        <begin position="1257"/>
        <end position="1267"/>
    </location>
</feature>
<dbReference type="InterPro" id="IPR035899">
    <property type="entry name" value="DBL_dom_sf"/>
</dbReference>
<dbReference type="SMART" id="SM00325">
    <property type="entry name" value="RhoGEF"/>
    <property type="match status" value="1"/>
</dbReference>
<keyword evidence="1" id="KW-0175">Coiled coil</keyword>
<feature type="compositionally biased region" description="Polar residues" evidence="2">
    <location>
        <begin position="723"/>
        <end position="734"/>
    </location>
</feature>
<dbReference type="PROSITE" id="PS50010">
    <property type="entry name" value="DH_2"/>
    <property type="match status" value="1"/>
</dbReference>
<feature type="region of interest" description="Disordered" evidence="2">
    <location>
        <begin position="995"/>
        <end position="1036"/>
    </location>
</feature>
<dbReference type="InParanoid" id="A0A409WGN8"/>
<dbReference type="PANTHER" id="PTHR12673">
    <property type="entry name" value="FACIOGENITAL DYSPLASIA PROTEIN"/>
    <property type="match status" value="1"/>
</dbReference>
<evidence type="ECO:0000313" key="5">
    <source>
        <dbReference type="Proteomes" id="UP000283269"/>
    </source>
</evidence>